<dbReference type="Pfam" id="PF23221">
    <property type="entry name" value="HEAT_MROH2B_1st"/>
    <property type="match status" value="1"/>
</dbReference>
<dbReference type="Proteomes" id="UP000053872">
    <property type="component" value="Unassembled WGS sequence"/>
</dbReference>
<dbReference type="STRING" id="8932.A0A2I0LHL4"/>
<name>A0A2I0LHL4_COLLI</name>
<gene>
    <name evidence="2" type="ORF">A306_00015055</name>
</gene>
<reference evidence="2 3" key="1">
    <citation type="journal article" date="2013" name="Science">
        <title>Genomic diversity and evolution of the head crest in the rock pigeon.</title>
        <authorList>
            <person name="Shapiro M.D."/>
            <person name="Kronenberg Z."/>
            <person name="Li C."/>
            <person name="Domyan E.T."/>
            <person name="Pan H."/>
            <person name="Campbell M."/>
            <person name="Tan H."/>
            <person name="Huff C.D."/>
            <person name="Hu H."/>
            <person name="Vickrey A.I."/>
            <person name="Nielsen S.C."/>
            <person name="Stringham S.A."/>
            <person name="Hu H."/>
            <person name="Willerslev E."/>
            <person name="Gilbert M.T."/>
            <person name="Yandell M."/>
            <person name="Zhang G."/>
            <person name="Wang J."/>
        </authorList>
    </citation>
    <scope>NUCLEOTIDE SEQUENCE [LARGE SCALE GENOMIC DNA]</scope>
    <source>
        <tissue evidence="2">Blood</tissue>
    </source>
</reference>
<evidence type="ECO:0000313" key="3">
    <source>
        <dbReference type="Proteomes" id="UP000053872"/>
    </source>
</evidence>
<feature type="domain" description="MROH2B-like N-terminal HEAT-repeats" evidence="1">
    <location>
        <begin position="125"/>
        <end position="199"/>
    </location>
</feature>
<evidence type="ECO:0000259" key="1">
    <source>
        <dbReference type="Pfam" id="PF23221"/>
    </source>
</evidence>
<dbReference type="InParanoid" id="A0A2I0LHL4"/>
<proteinExistence type="predicted"/>
<keyword evidence="3" id="KW-1185">Reference proteome</keyword>
<evidence type="ECO:0000313" key="2">
    <source>
        <dbReference type="EMBL" id="PKK16927.1"/>
    </source>
</evidence>
<organism evidence="2 3">
    <name type="scientific">Columba livia</name>
    <name type="common">Rock dove</name>
    <dbReference type="NCBI Taxonomy" id="8932"/>
    <lineage>
        <taxon>Eukaryota</taxon>
        <taxon>Metazoa</taxon>
        <taxon>Chordata</taxon>
        <taxon>Craniata</taxon>
        <taxon>Vertebrata</taxon>
        <taxon>Euteleostomi</taxon>
        <taxon>Archelosauria</taxon>
        <taxon>Archosauria</taxon>
        <taxon>Dinosauria</taxon>
        <taxon>Saurischia</taxon>
        <taxon>Theropoda</taxon>
        <taxon>Coelurosauria</taxon>
        <taxon>Aves</taxon>
        <taxon>Neognathae</taxon>
        <taxon>Neoaves</taxon>
        <taxon>Columbimorphae</taxon>
        <taxon>Columbiformes</taxon>
        <taxon>Columbidae</taxon>
        <taxon>Columba</taxon>
    </lineage>
</organism>
<protein>
    <submittedName>
        <fullName evidence="2">Putative LOC102093720</fullName>
    </submittedName>
</protein>
<dbReference type="EMBL" id="AKCR02000603">
    <property type="protein sequence ID" value="PKK16927.1"/>
    <property type="molecule type" value="Genomic_DNA"/>
</dbReference>
<sequence>MVTVVQSILPVPGAAVTVVQSVLPVPGAAVTVVQSMSGGSAIQTHPWNRQPSSGMRMVGMKEPVGKVLVEREMKGPVRFDSAARGCCKDGWKHAEAALCAGLATTLMDATTDKAPLVQEQIYKALCELGESEPEEILNACDEYLRQHDKLAYPHRVIILKAMETVVKNNIALLDKSTAKVVIFLASNEMTKSKWVLRVWVQRSDRDPFGDGKSWFCAICRPWGGAGGGDGLRSSVGRDEDALLRGFFQHSM</sequence>
<dbReference type="InterPro" id="IPR056282">
    <property type="entry name" value="MROH2B-like_N_HEAT"/>
</dbReference>
<accession>A0A2I0LHL4</accession>
<comment type="caution">
    <text evidence="2">The sequence shown here is derived from an EMBL/GenBank/DDBJ whole genome shotgun (WGS) entry which is preliminary data.</text>
</comment>
<dbReference type="AlphaFoldDB" id="A0A2I0LHL4"/>